<accession>A0ABR8H2H6</accession>
<sequence>MSNSANVAQVVSTFVNLTKELKPFVKTDDLRIAFDSEGQVYLIGDDFQEQIHANFSLWREVRNEIRILIAKHRSQYKPDEKTNP</sequence>
<evidence type="ECO:0000313" key="2">
    <source>
        <dbReference type="Proteomes" id="UP000660380"/>
    </source>
</evidence>
<organism evidence="1 2">
    <name type="scientific">Scytonema hofmannii FACHB-248</name>
    <dbReference type="NCBI Taxonomy" id="1842502"/>
    <lineage>
        <taxon>Bacteria</taxon>
        <taxon>Bacillati</taxon>
        <taxon>Cyanobacteriota</taxon>
        <taxon>Cyanophyceae</taxon>
        <taxon>Nostocales</taxon>
        <taxon>Scytonemataceae</taxon>
        <taxon>Scytonema</taxon>
    </lineage>
</organism>
<keyword evidence="2" id="KW-1185">Reference proteome</keyword>
<comment type="caution">
    <text evidence="1">The sequence shown here is derived from an EMBL/GenBank/DDBJ whole genome shotgun (WGS) entry which is preliminary data.</text>
</comment>
<proteinExistence type="predicted"/>
<protein>
    <submittedName>
        <fullName evidence="1">Uncharacterized protein</fullName>
    </submittedName>
</protein>
<reference evidence="1 2" key="1">
    <citation type="journal article" date="2020" name="ISME J.">
        <title>Comparative genomics reveals insights into cyanobacterial evolution and habitat adaptation.</title>
        <authorList>
            <person name="Chen M.Y."/>
            <person name="Teng W.K."/>
            <person name="Zhao L."/>
            <person name="Hu C.X."/>
            <person name="Zhou Y.K."/>
            <person name="Han B.P."/>
            <person name="Song L.R."/>
            <person name="Shu W.S."/>
        </authorList>
    </citation>
    <scope>NUCLEOTIDE SEQUENCE [LARGE SCALE GENOMIC DNA]</scope>
    <source>
        <strain evidence="1 2">FACHB-248</strain>
    </source>
</reference>
<name>A0ABR8H2H6_9CYAN</name>
<dbReference type="RefSeq" id="WP_144238473.1">
    <property type="nucleotide sequence ID" value="NZ_JACJTA010000184.1"/>
</dbReference>
<evidence type="ECO:0000313" key="1">
    <source>
        <dbReference type="EMBL" id="MBD2609637.1"/>
    </source>
</evidence>
<dbReference type="Proteomes" id="UP000660380">
    <property type="component" value="Unassembled WGS sequence"/>
</dbReference>
<dbReference type="EMBL" id="JACJTA010000184">
    <property type="protein sequence ID" value="MBD2609637.1"/>
    <property type="molecule type" value="Genomic_DNA"/>
</dbReference>
<gene>
    <name evidence="1" type="ORF">H6G81_35420</name>
</gene>